<dbReference type="EMBL" id="CP129968">
    <property type="protein sequence ID" value="WKK78843.2"/>
    <property type="molecule type" value="Genomic_DNA"/>
</dbReference>
<sequence length="520" mass="57691">MNRMIRKPLFYFVLLISFTIGGCYSELSELELGSIKWSPELGVPLVDSRFTLSEILETNAANIDYTTNSENTIVFTLADDSLFSQSATEYYSVPDRDINVPPIILTPNEINEFNQNGSVSISRSVNVNNPLAGDYDRLLIDEGTVSADVTEDFPANVDMAFSLDAPTNIRLFDYQHVFGYNIGGNPVGTDQQSDQFGSVEFIFDQDASQSQLAFNFDITISRVDQDLTFGENSILLNLQVRDIIFNAIYGDLNTQNIVTDLNTISTDFFSGVDFADNIDYFFEDPKFSLILTNSMGLPVRFQIDNFLSFKNGAQTVEPIDNTIELLSAPEGEIVQSETNFDQAFKDLVNNVPDSVSLQISGLIDPENVADNFVTKDSYIQAGYEIELPLELSLSGLEINETVELDGVDLQDLDYALFKFTSENSLPIDLNFRADLLREDSSFVRTLFDGKFLGGGSPSQPETLSDLIRLEDNLEGLADVRRIGIKATISTTNNGTTIERITADAAVQFNLAVQAKYNVNL</sequence>
<dbReference type="Proteomes" id="UP001232019">
    <property type="component" value="Chromosome"/>
</dbReference>
<accession>A0AA49JH79</accession>
<dbReference type="AlphaFoldDB" id="A0AA49JH79"/>
<reference evidence="1" key="1">
    <citation type="submission" date="2023-08" db="EMBL/GenBank/DDBJ databases">
        <title>Comparative genomics and taxonomic characterization of three novel marine species of genus Marivirga.</title>
        <authorList>
            <person name="Muhammad N."/>
            <person name="Kim S.-G."/>
        </authorList>
    </citation>
    <scope>NUCLEOTIDE SEQUENCE</scope>
    <source>
        <strain evidence="1">BKB1-2</strain>
    </source>
</reference>
<organism evidence="1">
    <name type="scientific">Marivirga arenosa</name>
    <dbReference type="NCBI Taxonomy" id="3059076"/>
    <lineage>
        <taxon>Bacteria</taxon>
        <taxon>Pseudomonadati</taxon>
        <taxon>Bacteroidota</taxon>
        <taxon>Cytophagia</taxon>
        <taxon>Cytophagales</taxon>
        <taxon>Marivirgaceae</taxon>
        <taxon>Marivirga</taxon>
    </lineage>
</organism>
<dbReference type="PROSITE" id="PS51257">
    <property type="entry name" value="PROKAR_LIPOPROTEIN"/>
    <property type="match status" value="1"/>
</dbReference>
<gene>
    <name evidence="1" type="ORF">QYS47_14870</name>
</gene>
<dbReference type="RefSeq" id="WP_322347317.1">
    <property type="nucleotide sequence ID" value="NZ_CP129968.2"/>
</dbReference>
<protein>
    <recommendedName>
        <fullName evidence="2">DUF4270 domain-containing protein</fullName>
    </recommendedName>
</protein>
<name>A0AA49JH79_9BACT</name>
<dbReference type="KEGG" id="marp:QYS47_14870"/>
<evidence type="ECO:0000313" key="1">
    <source>
        <dbReference type="EMBL" id="WKK78843.2"/>
    </source>
</evidence>
<evidence type="ECO:0008006" key="2">
    <source>
        <dbReference type="Google" id="ProtNLM"/>
    </source>
</evidence>
<proteinExistence type="predicted"/>